<evidence type="ECO:0000256" key="7">
    <source>
        <dbReference type="ARBA" id="ARBA00022840"/>
    </source>
</evidence>
<keyword evidence="10" id="KW-0234">DNA repair</keyword>
<evidence type="ECO:0000256" key="13">
    <source>
        <dbReference type="ARBA" id="ARBA00042156"/>
    </source>
</evidence>
<evidence type="ECO:0000256" key="1">
    <source>
        <dbReference type="ARBA" id="ARBA00004496"/>
    </source>
</evidence>
<gene>
    <name evidence="14" type="ORF">ACFSUC_17535</name>
</gene>
<dbReference type="Gene3D" id="1.20.1580.10">
    <property type="entry name" value="ABC transporter ATPase like domain"/>
    <property type="match status" value="2"/>
</dbReference>
<dbReference type="Proteomes" id="UP001597497">
    <property type="component" value="Unassembled WGS sequence"/>
</dbReference>
<proteinExistence type="inferred from homology"/>
<organism evidence="14 15">
    <name type="scientific">Marinicrinis sediminis</name>
    <dbReference type="NCBI Taxonomy" id="1652465"/>
    <lineage>
        <taxon>Bacteria</taxon>
        <taxon>Bacillati</taxon>
        <taxon>Bacillota</taxon>
        <taxon>Bacilli</taxon>
        <taxon>Bacillales</taxon>
        <taxon>Paenibacillaceae</taxon>
    </lineage>
</organism>
<evidence type="ECO:0000256" key="3">
    <source>
        <dbReference type="ARBA" id="ARBA00022737"/>
    </source>
</evidence>
<keyword evidence="9" id="KW-0238">DNA-binding</keyword>
<reference evidence="15" key="1">
    <citation type="journal article" date="2019" name="Int. J. Syst. Evol. Microbiol.">
        <title>The Global Catalogue of Microorganisms (GCM) 10K type strain sequencing project: providing services to taxonomists for standard genome sequencing and annotation.</title>
        <authorList>
            <consortium name="The Broad Institute Genomics Platform"/>
            <consortium name="The Broad Institute Genome Sequencing Center for Infectious Disease"/>
            <person name="Wu L."/>
            <person name="Ma J."/>
        </authorList>
    </citation>
    <scope>NUCLEOTIDE SEQUENCE [LARGE SCALE GENOMIC DNA]</scope>
    <source>
        <strain evidence="15">KCTC 33676</strain>
    </source>
</reference>
<evidence type="ECO:0000256" key="5">
    <source>
        <dbReference type="ARBA" id="ARBA00022763"/>
    </source>
</evidence>
<dbReference type="PANTHER" id="PTHR43152">
    <property type="entry name" value="UVRABC SYSTEM PROTEIN A"/>
    <property type="match status" value="1"/>
</dbReference>
<dbReference type="PANTHER" id="PTHR43152:SF3">
    <property type="entry name" value="UVRABC SYSTEM PROTEIN A"/>
    <property type="match status" value="1"/>
</dbReference>
<comment type="similarity">
    <text evidence="11">Belongs to the ABC transporter superfamily. UvrA family.</text>
</comment>
<comment type="subcellular location">
    <subcellularLocation>
        <location evidence="1">Cytoplasm</location>
    </subcellularLocation>
</comment>
<keyword evidence="8" id="KW-0267">Excision nuclease</keyword>
<protein>
    <recommendedName>
        <fullName evidence="12">UvrABC system protein A</fullName>
    </recommendedName>
    <alternativeName>
        <fullName evidence="13">Excinuclease ABC subunit A</fullName>
    </alternativeName>
</protein>
<evidence type="ECO:0000256" key="11">
    <source>
        <dbReference type="ARBA" id="ARBA00038000"/>
    </source>
</evidence>
<evidence type="ECO:0000256" key="4">
    <source>
        <dbReference type="ARBA" id="ARBA00022741"/>
    </source>
</evidence>
<dbReference type="Gene3D" id="1.10.8.280">
    <property type="entry name" value="ABC transporter ATPase domain-like"/>
    <property type="match status" value="1"/>
</dbReference>
<evidence type="ECO:0000256" key="9">
    <source>
        <dbReference type="ARBA" id="ARBA00023125"/>
    </source>
</evidence>
<evidence type="ECO:0000256" key="2">
    <source>
        <dbReference type="ARBA" id="ARBA00022490"/>
    </source>
</evidence>
<keyword evidence="4" id="KW-0547">Nucleotide-binding</keyword>
<dbReference type="SUPFAM" id="SSF52540">
    <property type="entry name" value="P-loop containing nucleoside triphosphate hydrolases"/>
    <property type="match status" value="1"/>
</dbReference>
<dbReference type="RefSeq" id="WP_379930945.1">
    <property type="nucleotide sequence ID" value="NZ_JBHUMM010000043.1"/>
</dbReference>
<evidence type="ECO:0000313" key="15">
    <source>
        <dbReference type="Proteomes" id="UP001597497"/>
    </source>
</evidence>
<keyword evidence="7" id="KW-0067">ATP-binding</keyword>
<sequence length="441" mass="49470">MKPIHIQRARVHNLKNIDISIPKNKVTVATGVSGSGKSSLMFDIVFEEGRREYLQSIGMFDGLEEERKFDRISGIGPTVAVQQSIVRQSNPRSTVGTRTHIWNLLSLLYSSEGQLICSECDALIERGVICHKCGNEEERLEIGFFSYNHANGMCMTCSGRGAYYHVNMEKLVPNERTTVREIFHSIEVTPGIGRVVERNLKSYMDMPYSQLPEEVKDEVINGHYTNNSANQSFCLSRILQIRHNKGEYLQGLYELIECPECDGYRVGEKARRVLIHGKQIGEVGKMTLVEVKAFFESTLQQRRFSQSGTNLIEDVMSKTSSLTKARLGHLSLYREMSSLSGGEIQRLFLHAHLESKMESLIYILDEPTVGLHESEKAELLKSIRALKEIGNTVIVVEHDKSTIEMADHIIDIGPKAGVEGGEVVYEGSYAGLLQCEHSLTG</sequence>
<name>A0ABW5RED3_9BACL</name>
<evidence type="ECO:0000256" key="12">
    <source>
        <dbReference type="ARBA" id="ARBA00039316"/>
    </source>
</evidence>
<keyword evidence="3" id="KW-0677">Repeat</keyword>
<accession>A0ABW5RED3</accession>
<dbReference type="EMBL" id="JBHUMM010000043">
    <property type="protein sequence ID" value="MFD2673378.1"/>
    <property type="molecule type" value="Genomic_DNA"/>
</dbReference>
<keyword evidence="15" id="KW-1185">Reference proteome</keyword>
<keyword evidence="6" id="KW-0228">DNA excision</keyword>
<evidence type="ECO:0000256" key="10">
    <source>
        <dbReference type="ARBA" id="ARBA00023204"/>
    </source>
</evidence>
<comment type="caution">
    <text evidence="14">The sequence shown here is derived from an EMBL/GenBank/DDBJ whole genome shotgun (WGS) entry which is preliminary data.</text>
</comment>
<dbReference type="InterPro" id="IPR027417">
    <property type="entry name" value="P-loop_NTPase"/>
</dbReference>
<evidence type="ECO:0000256" key="6">
    <source>
        <dbReference type="ARBA" id="ARBA00022769"/>
    </source>
</evidence>
<keyword evidence="2" id="KW-0963">Cytoplasm</keyword>
<evidence type="ECO:0000313" key="14">
    <source>
        <dbReference type="EMBL" id="MFD2673378.1"/>
    </source>
</evidence>
<keyword evidence="5" id="KW-0227">DNA damage</keyword>
<evidence type="ECO:0000256" key="8">
    <source>
        <dbReference type="ARBA" id="ARBA00022881"/>
    </source>
</evidence>
<dbReference type="Gene3D" id="3.40.50.300">
    <property type="entry name" value="P-loop containing nucleotide triphosphate hydrolases"/>
    <property type="match status" value="2"/>
</dbReference>